<keyword evidence="3" id="KW-1133">Transmembrane helix</keyword>
<dbReference type="InterPro" id="IPR042099">
    <property type="entry name" value="ANL_N_sf"/>
</dbReference>
<dbReference type="EMBL" id="BMSV01000005">
    <property type="protein sequence ID" value="GGQ08129.1"/>
    <property type="molecule type" value="Genomic_DNA"/>
</dbReference>
<dbReference type="Pfam" id="PF00501">
    <property type="entry name" value="AMP-binding"/>
    <property type="match status" value="1"/>
</dbReference>
<keyword evidence="3" id="KW-0812">Transmembrane</keyword>
<keyword evidence="6" id="KW-1185">Reference proteome</keyword>
<evidence type="ECO:0000313" key="5">
    <source>
        <dbReference type="EMBL" id="GGQ08129.1"/>
    </source>
</evidence>
<dbReference type="InterPro" id="IPR000873">
    <property type="entry name" value="AMP-dep_synth/lig_dom"/>
</dbReference>
<dbReference type="PANTHER" id="PTHR22754:SF32">
    <property type="entry name" value="DISCO-INTERACTING PROTEIN 2"/>
    <property type="match status" value="1"/>
</dbReference>
<organism evidence="5 6">
    <name type="scientific">Streptomyces roseolilacinus</name>
    <dbReference type="NCBI Taxonomy" id="66904"/>
    <lineage>
        <taxon>Bacteria</taxon>
        <taxon>Bacillati</taxon>
        <taxon>Actinomycetota</taxon>
        <taxon>Actinomycetes</taxon>
        <taxon>Kitasatosporales</taxon>
        <taxon>Streptomycetaceae</taxon>
        <taxon>Streptomyces</taxon>
    </lineage>
</organism>
<feature type="region of interest" description="Disordered" evidence="2">
    <location>
        <begin position="581"/>
        <end position="601"/>
    </location>
</feature>
<dbReference type="Proteomes" id="UP000654123">
    <property type="component" value="Unassembled WGS sequence"/>
</dbReference>
<feature type="compositionally biased region" description="Low complexity" evidence="2">
    <location>
        <begin position="592"/>
        <end position="601"/>
    </location>
</feature>
<dbReference type="RefSeq" id="WP_189533570.1">
    <property type="nucleotide sequence ID" value="NZ_BMSV01000005.1"/>
</dbReference>
<comment type="similarity">
    <text evidence="1">Belongs to the ATP-dependent AMP-binding enzyme family.</text>
</comment>
<name>A0A918ELH9_9ACTN</name>
<feature type="domain" description="AMP-dependent synthetase/ligase" evidence="4">
    <location>
        <begin position="44"/>
        <end position="424"/>
    </location>
</feature>
<sequence>MVQDRGTPAADAPPFATLVEAVRAHAERGVAQTVGAAGDDEPDYPAFWRRAAWGAARLREHGVRRGDRVAVEMDSSTAVLVAAMAVWSCGAVLVPVLAAGRLAPETQDGRRALAAMRAARAGWCLAGADPDAFAAAAAGAGLRVTVLAVEEVAAPGDPARTPPHPPACGPDDAALVQFSSGSLAAPKGIVLTHRNLAANLHALTRRVELVGGRTAIWLPLSHDMGLIGSYAGSLYGGSAFRALPPRTFVRDPLRWIEELADFRATHTGGPPFGYEMAVRRARHAGSRLAGLDLSALRAGVIGAERIPPELCERFDETFGPHGARRHVLLPAYGLAENCVAVACRAPLRPAGLADFDPTGLEHGLLVPLPPQTVPRARPAADRGPVRRLIGHGAPLPGTDVRIVSPDGLPLPEGRIGEIRIGGAAATAHTLDADGETRPARGEDGLVGTGDLGALLGGELYVVGRSKEVVAHAGRLVAAVDIEQTVLATAPDLLAAAAAVAVDAGDTAGDSLVVVLELHRRASGAEQARLAGDVRLAVLRDFRLPVREVLVGRRGSMPRTTSGKVRRLRLASDYLAGALPAGVTPAPAPAGGPAPVTGRRPV</sequence>
<protein>
    <recommendedName>
        <fullName evidence="4">AMP-dependent synthetase/ligase domain-containing protein</fullName>
    </recommendedName>
</protein>
<dbReference type="GO" id="GO:0005886">
    <property type="term" value="C:plasma membrane"/>
    <property type="evidence" value="ECO:0007669"/>
    <property type="project" value="TreeGrafter"/>
</dbReference>
<feature type="transmembrane region" description="Helical" evidence="3">
    <location>
        <begin position="78"/>
        <end position="98"/>
    </location>
</feature>
<proteinExistence type="inferred from homology"/>
<gene>
    <name evidence="5" type="ORF">GCM10010249_28160</name>
</gene>
<reference evidence="5" key="2">
    <citation type="submission" date="2020-09" db="EMBL/GenBank/DDBJ databases">
        <authorList>
            <person name="Sun Q."/>
            <person name="Ohkuma M."/>
        </authorList>
    </citation>
    <scope>NUCLEOTIDE SEQUENCE</scope>
    <source>
        <strain evidence="5">JCM 4335</strain>
    </source>
</reference>
<dbReference type="AlphaFoldDB" id="A0A918ELH9"/>
<evidence type="ECO:0000256" key="3">
    <source>
        <dbReference type="SAM" id="Phobius"/>
    </source>
</evidence>
<dbReference type="GO" id="GO:0006633">
    <property type="term" value="P:fatty acid biosynthetic process"/>
    <property type="evidence" value="ECO:0007669"/>
    <property type="project" value="TreeGrafter"/>
</dbReference>
<evidence type="ECO:0000256" key="2">
    <source>
        <dbReference type="SAM" id="MobiDB-lite"/>
    </source>
</evidence>
<dbReference type="SUPFAM" id="SSF56801">
    <property type="entry name" value="Acetyl-CoA synthetase-like"/>
    <property type="match status" value="1"/>
</dbReference>
<dbReference type="PANTHER" id="PTHR22754">
    <property type="entry name" value="DISCO-INTERACTING PROTEIN 2 DIP2 -RELATED"/>
    <property type="match status" value="1"/>
</dbReference>
<reference evidence="5" key="1">
    <citation type="journal article" date="2014" name="Int. J. Syst. Evol. Microbiol.">
        <title>Complete genome sequence of Corynebacterium casei LMG S-19264T (=DSM 44701T), isolated from a smear-ripened cheese.</title>
        <authorList>
            <consortium name="US DOE Joint Genome Institute (JGI-PGF)"/>
            <person name="Walter F."/>
            <person name="Albersmeier A."/>
            <person name="Kalinowski J."/>
            <person name="Ruckert C."/>
        </authorList>
    </citation>
    <scope>NUCLEOTIDE SEQUENCE</scope>
    <source>
        <strain evidence="5">JCM 4335</strain>
    </source>
</reference>
<accession>A0A918ELH9</accession>
<evidence type="ECO:0000256" key="1">
    <source>
        <dbReference type="ARBA" id="ARBA00006432"/>
    </source>
</evidence>
<dbReference type="GO" id="GO:0070566">
    <property type="term" value="F:adenylyltransferase activity"/>
    <property type="evidence" value="ECO:0007669"/>
    <property type="project" value="TreeGrafter"/>
</dbReference>
<evidence type="ECO:0000259" key="4">
    <source>
        <dbReference type="Pfam" id="PF00501"/>
    </source>
</evidence>
<dbReference type="InterPro" id="IPR045851">
    <property type="entry name" value="AMP-bd_C_sf"/>
</dbReference>
<comment type="caution">
    <text evidence="5">The sequence shown here is derived from an EMBL/GenBank/DDBJ whole genome shotgun (WGS) entry which is preliminary data.</text>
</comment>
<dbReference type="Gene3D" id="3.40.50.12780">
    <property type="entry name" value="N-terminal domain of ligase-like"/>
    <property type="match status" value="1"/>
</dbReference>
<dbReference type="Gene3D" id="3.30.300.30">
    <property type="match status" value="1"/>
</dbReference>
<keyword evidence="3" id="KW-0472">Membrane</keyword>
<evidence type="ECO:0000313" key="6">
    <source>
        <dbReference type="Proteomes" id="UP000654123"/>
    </source>
</evidence>